<keyword evidence="1" id="KW-0479">Metal-binding</keyword>
<dbReference type="GeneID" id="43349090"/>
<sequence>MKRFENLKAVLFDLDGTLVNTLPGLTELVNQMRSDFDKPPLSEEKVGKYIGKGMFVLVRRAMTDSMDEPFPEEMFNLAVKSMARHVEAGRYSKGVLYPDTIETIKYVKNLGLKTAIVTNKPYQMTLDTLAGKGLLELVDLVVGGDSAARPKPYPDPLVYACEKLGVAPEEVLMVGDSGNDSSAAKQAGAQSILVRTGWSEGVPLDEIAKRDEAAAMIDHLSDLQALLPAKEGAHA</sequence>
<proteinExistence type="predicted"/>
<dbReference type="AlphaFoldDB" id="A0A6I3RY21"/>
<dbReference type="GO" id="GO:0008967">
    <property type="term" value="F:phosphoglycolate phosphatase activity"/>
    <property type="evidence" value="ECO:0007669"/>
    <property type="project" value="TreeGrafter"/>
</dbReference>
<dbReference type="InterPro" id="IPR006439">
    <property type="entry name" value="HAD-SF_hydro_IA"/>
</dbReference>
<dbReference type="NCBIfam" id="TIGR01549">
    <property type="entry name" value="HAD-SF-IA-v1"/>
    <property type="match status" value="1"/>
</dbReference>
<dbReference type="NCBIfam" id="TIGR01509">
    <property type="entry name" value="HAD-SF-IA-v3"/>
    <property type="match status" value="1"/>
</dbReference>
<dbReference type="InterPro" id="IPR050155">
    <property type="entry name" value="HAD-like_hydrolase_sf"/>
</dbReference>
<dbReference type="InterPro" id="IPR036412">
    <property type="entry name" value="HAD-like_sf"/>
</dbReference>
<dbReference type="GO" id="GO:0006281">
    <property type="term" value="P:DNA repair"/>
    <property type="evidence" value="ECO:0007669"/>
    <property type="project" value="TreeGrafter"/>
</dbReference>
<dbReference type="PRINTS" id="PR00413">
    <property type="entry name" value="HADHALOGNASE"/>
</dbReference>
<dbReference type="SFLD" id="SFLDS00003">
    <property type="entry name" value="Haloacid_Dehalogenase"/>
    <property type="match status" value="1"/>
</dbReference>
<dbReference type="GO" id="GO:0005829">
    <property type="term" value="C:cytosol"/>
    <property type="evidence" value="ECO:0007669"/>
    <property type="project" value="TreeGrafter"/>
</dbReference>
<keyword evidence="4" id="KW-0119">Carbohydrate metabolism</keyword>
<comment type="caution">
    <text evidence="5">The sequence shown here is derived from an EMBL/GenBank/DDBJ whole genome shotgun (WGS) entry which is preliminary data.</text>
</comment>
<dbReference type="Gene3D" id="1.10.150.240">
    <property type="entry name" value="Putative phosphatase, domain 2"/>
    <property type="match status" value="1"/>
</dbReference>
<keyword evidence="3" id="KW-0460">Magnesium</keyword>
<dbReference type="SFLD" id="SFLDG01135">
    <property type="entry name" value="C1.5.6:_HAD__Beta-PGM__Phospha"/>
    <property type="match status" value="1"/>
</dbReference>
<evidence type="ECO:0000256" key="1">
    <source>
        <dbReference type="ARBA" id="ARBA00022723"/>
    </source>
</evidence>
<dbReference type="Proteomes" id="UP000462362">
    <property type="component" value="Unassembled WGS sequence"/>
</dbReference>
<dbReference type="EMBL" id="WNCL01000003">
    <property type="protein sequence ID" value="MTU42316.1"/>
    <property type="molecule type" value="Genomic_DNA"/>
</dbReference>
<evidence type="ECO:0000256" key="3">
    <source>
        <dbReference type="ARBA" id="ARBA00022842"/>
    </source>
</evidence>
<accession>A0A6I3RY21</accession>
<evidence type="ECO:0000256" key="4">
    <source>
        <dbReference type="ARBA" id="ARBA00023277"/>
    </source>
</evidence>
<evidence type="ECO:0000313" key="5">
    <source>
        <dbReference type="EMBL" id="MTU42316.1"/>
    </source>
</evidence>
<dbReference type="InterPro" id="IPR041492">
    <property type="entry name" value="HAD_2"/>
</dbReference>
<dbReference type="PANTHER" id="PTHR43434:SF23">
    <property type="entry name" value="PHOSPHOGLYCOLATE PHOSPHATASE"/>
    <property type="match status" value="1"/>
</dbReference>
<evidence type="ECO:0000256" key="2">
    <source>
        <dbReference type="ARBA" id="ARBA00022801"/>
    </source>
</evidence>
<protein>
    <submittedName>
        <fullName evidence="5">HAD-IA family hydrolase</fullName>
    </submittedName>
</protein>
<keyword evidence="2 5" id="KW-0378">Hydrolase</keyword>
<dbReference type="InterPro" id="IPR023214">
    <property type="entry name" value="HAD_sf"/>
</dbReference>
<dbReference type="InterPro" id="IPR023198">
    <property type="entry name" value="PGP-like_dom2"/>
</dbReference>
<dbReference type="RefSeq" id="WP_008810125.1">
    <property type="nucleotide sequence ID" value="NZ_CAKVUT010000269.1"/>
</dbReference>
<gene>
    <name evidence="5" type="ORF">GMD42_01500</name>
</gene>
<dbReference type="Pfam" id="PF13419">
    <property type="entry name" value="HAD_2"/>
    <property type="match status" value="1"/>
</dbReference>
<evidence type="ECO:0000313" key="6">
    <source>
        <dbReference type="Proteomes" id="UP000462362"/>
    </source>
</evidence>
<reference evidence="5 6" key="1">
    <citation type="journal article" date="2019" name="Nat. Med.">
        <title>A library of human gut bacterial isolates paired with longitudinal multiomics data enables mechanistic microbiome research.</title>
        <authorList>
            <person name="Poyet M."/>
            <person name="Groussin M."/>
            <person name="Gibbons S.M."/>
            <person name="Avila-Pacheco J."/>
            <person name="Jiang X."/>
            <person name="Kearney S.M."/>
            <person name="Perrotta A.R."/>
            <person name="Berdy B."/>
            <person name="Zhao S."/>
            <person name="Lieberman T.D."/>
            <person name="Swanson P.K."/>
            <person name="Smith M."/>
            <person name="Roesemann S."/>
            <person name="Alexander J.E."/>
            <person name="Rich S.A."/>
            <person name="Livny J."/>
            <person name="Vlamakis H."/>
            <person name="Clish C."/>
            <person name="Bullock K."/>
            <person name="Deik A."/>
            <person name="Scott J."/>
            <person name="Pierce K.A."/>
            <person name="Xavier R.J."/>
            <person name="Alm E.J."/>
        </authorList>
    </citation>
    <scope>NUCLEOTIDE SEQUENCE [LARGE SCALE GENOMIC DNA]</scope>
    <source>
        <strain evidence="5 6">BIOML-A2</strain>
    </source>
</reference>
<dbReference type="SFLD" id="SFLDG01129">
    <property type="entry name" value="C1.5:_HAD__Beta-PGM__Phosphata"/>
    <property type="match status" value="1"/>
</dbReference>
<dbReference type="SUPFAM" id="SSF56784">
    <property type="entry name" value="HAD-like"/>
    <property type="match status" value="1"/>
</dbReference>
<dbReference type="GO" id="GO:0046872">
    <property type="term" value="F:metal ion binding"/>
    <property type="evidence" value="ECO:0007669"/>
    <property type="project" value="UniProtKB-KW"/>
</dbReference>
<name>A0A6I3RY21_9BURK</name>
<organism evidence="5 6">
    <name type="scientific">Parasutterella excrementihominis</name>
    <dbReference type="NCBI Taxonomy" id="487175"/>
    <lineage>
        <taxon>Bacteria</taxon>
        <taxon>Pseudomonadati</taxon>
        <taxon>Pseudomonadota</taxon>
        <taxon>Betaproteobacteria</taxon>
        <taxon>Burkholderiales</taxon>
        <taxon>Sutterellaceae</taxon>
        <taxon>Parasutterella</taxon>
    </lineage>
</organism>
<dbReference type="PROSITE" id="PS01228">
    <property type="entry name" value="COF_1"/>
    <property type="match status" value="1"/>
</dbReference>
<dbReference type="PANTHER" id="PTHR43434">
    <property type="entry name" value="PHOSPHOGLYCOLATE PHOSPHATASE"/>
    <property type="match status" value="1"/>
</dbReference>
<dbReference type="Gene3D" id="3.40.50.1000">
    <property type="entry name" value="HAD superfamily/HAD-like"/>
    <property type="match status" value="1"/>
</dbReference>